<organism evidence="2 3">
    <name type="scientific">Aspergillus granulosus</name>
    <dbReference type="NCBI Taxonomy" id="176169"/>
    <lineage>
        <taxon>Eukaryota</taxon>
        <taxon>Fungi</taxon>
        <taxon>Dikarya</taxon>
        <taxon>Ascomycota</taxon>
        <taxon>Pezizomycotina</taxon>
        <taxon>Eurotiomycetes</taxon>
        <taxon>Eurotiomycetidae</taxon>
        <taxon>Eurotiales</taxon>
        <taxon>Aspergillaceae</taxon>
        <taxon>Aspergillus</taxon>
        <taxon>Aspergillus subgen. Nidulantes</taxon>
    </lineage>
</organism>
<evidence type="ECO:0000313" key="2">
    <source>
        <dbReference type="EMBL" id="KAL2803378.1"/>
    </source>
</evidence>
<keyword evidence="1" id="KW-1133">Transmembrane helix</keyword>
<keyword evidence="1" id="KW-0812">Transmembrane</keyword>
<dbReference type="Proteomes" id="UP001610334">
    <property type="component" value="Unassembled WGS sequence"/>
</dbReference>
<accession>A0ABR4GWC0</accession>
<evidence type="ECO:0000256" key="1">
    <source>
        <dbReference type="SAM" id="Phobius"/>
    </source>
</evidence>
<evidence type="ECO:0000313" key="3">
    <source>
        <dbReference type="Proteomes" id="UP001610334"/>
    </source>
</evidence>
<reference evidence="2 3" key="1">
    <citation type="submission" date="2024-07" db="EMBL/GenBank/DDBJ databases">
        <title>Section-level genome sequencing and comparative genomics of Aspergillus sections Usti and Cavernicolus.</title>
        <authorList>
            <consortium name="Lawrence Berkeley National Laboratory"/>
            <person name="Nybo J.L."/>
            <person name="Vesth T.C."/>
            <person name="Theobald S."/>
            <person name="Frisvad J.C."/>
            <person name="Larsen T.O."/>
            <person name="Kjaerboelling I."/>
            <person name="Rothschild-Mancinelli K."/>
            <person name="Lyhne E.K."/>
            <person name="Kogle M.E."/>
            <person name="Barry K."/>
            <person name="Clum A."/>
            <person name="Na H."/>
            <person name="Ledsgaard L."/>
            <person name="Lin J."/>
            <person name="Lipzen A."/>
            <person name="Kuo A."/>
            <person name="Riley R."/>
            <person name="Mondo S."/>
            <person name="Labutti K."/>
            <person name="Haridas S."/>
            <person name="Pangalinan J."/>
            <person name="Salamov A.A."/>
            <person name="Simmons B.A."/>
            <person name="Magnuson J.K."/>
            <person name="Chen J."/>
            <person name="Drula E."/>
            <person name="Henrissat B."/>
            <person name="Wiebenga A."/>
            <person name="Lubbers R.J."/>
            <person name="Gomes A.C."/>
            <person name="Makela M.R."/>
            <person name="Stajich J."/>
            <person name="Grigoriev I.V."/>
            <person name="Mortensen U.H."/>
            <person name="De Vries R.P."/>
            <person name="Baker S.E."/>
            <person name="Andersen M.R."/>
        </authorList>
    </citation>
    <scope>NUCLEOTIDE SEQUENCE [LARGE SCALE GENOMIC DNA]</scope>
    <source>
        <strain evidence="2 3">CBS 588.65</strain>
    </source>
</reference>
<sequence length="125" mass="13805">MHPFSVLTLGIFVAGYITARWDLVTRLYELAIFAWDHGVVTRTAKGFLLLSVFFFLLVIPINHLSQKEYLQVRVPISDTFDLRDSHESAAATNSPLNSIPVLYNSVSLLGNNCAAAARFSFLSGG</sequence>
<comment type="caution">
    <text evidence="2">The sequence shown here is derived from an EMBL/GenBank/DDBJ whole genome shotgun (WGS) entry which is preliminary data.</text>
</comment>
<name>A0ABR4GWC0_9EURO</name>
<feature type="transmembrane region" description="Helical" evidence="1">
    <location>
        <begin position="43"/>
        <end position="61"/>
    </location>
</feature>
<keyword evidence="1" id="KW-0472">Membrane</keyword>
<keyword evidence="3" id="KW-1185">Reference proteome</keyword>
<proteinExistence type="predicted"/>
<dbReference type="EMBL" id="JBFXLT010000140">
    <property type="protein sequence ID" value="KAL2803378.1"/>
    <property type="molecule type" value="Genomic_DNA"/>
</dbReference>
<protein>
    <submittedName>
        <fullName evidence="2">Uncharacterized protein</fullName>
    </submittedName>
</protein>
<gene>
    <name evidence="2" type="ORF">BJX63DRAFT_74219</name>
</gene>